<dbReference type="Proteomes" id="UP001416393">
    <property type="component" value="Unassembled WGS sequence"/>
</dbReference>
<accession>A0ABV0ABY9</accession>
<dbReference type="EMBL" id="JAZHYP010000003">
    <property type="protein sequence ID" value="MEN3323702.1"/>
    <property type="molecule type" value="Genomic_DNA"/>
</dbReference>
<sequence>MSTHVSSINHLFVSEMVNTLETIRFMKDINSTMELQGKVVLPIGK</sequence>
<keyword evidence="2" id="KW-1185">Reference proteome</keyword>
<proteinExistence type="predicted"/>
<evidence type="ECO:0000313" key="1">
    <source>
        <dbReference type="EMBL" id="MEN3323702.1"/>
    </source>
</evidence>
<evidence type="ECO:0000313" key="2">
    <source>
        <dbReference type="Proteomes" id="UP001416393"/>
    </source>
</evidence>
<gene>
    <name evidence="1" type="ORF">VP395_08180</name>
</gene>
<dbReference type="RefSeq" id="WP_346241369.1">
    <property type="nucleotide sequence ID" value="NZ_JAZHYP010000003.1"/>
</dbReference>
<comment type="caution">
    <text evidence="1">The sequence shown here is derived from an EMBL/GenBank/DDBJ whole genome shotgun (WGS) entry which is preliminary data.</text>
</comment>
<protein>
    <submittedName>
        <fullName evidence="1">Uncharacterized protein</fullName>
    </submittedName>
</protein>
<name>A0ABV0ABY9_9FLAO</name>
<organism evidence="1 2">
    <name type="scientific">Mariniflexile soesokkakense</name>
    <dbReference type="NCBI Taxonomy" id="1343160"/>
    <lineage>
        <taxon>Bacteria</taxon>
        <taxon>Pseudomonadati</taxon>
        <taxon>Bacteroidota</taxon>
        <taxon>Flavobacteriia</taxon>
        <taxon>Flavobacteriales</taxon>
        <taxon>Flavobacteriaceae</taxon>
        <taxon>Mariniflexile</taxon>
    </lineage>
</organism>
<reference evidence="1 2" key="1">
    <citation type="submission" date="2024-01" db="EMBL/GenBank/DDBJ databases">
        <title>Mariniflexile litorale sp. nov., isolated from the shallow sediments of the Sea of Japan.</title>
        <authorList>
            <person name="Romanenko L."/>
            <person name="Bystritskaya E."/>
            <person name="Isaeva M."/>
        </authorList>
    </citation>
    <scope>NUCLEOTIDE SEQUENCE [LARGE SCALE GENOMIC DNA]</scope>
    <source>
        <strain evidence="1 2">KCTC 32427</strain>
    </source>
</reference>